<evidence type="ECO:0000313" key="2">
    <source>
        <dbReference type="EMBL" id="VFJ57362.1"/>
    </source>
</evidence>
<proteinExistence type="predicted"/>
<dbReference type="InterPro" id="IPR043519">
    <property type="entry name" value="NT_sf"/>
</dbReference>
<dbReference type="Pfam" id="PF18765">
    <property type="entry name" value="Polbeta"/>
    <property type="match status" value="1"/>
</dbReference>
<name>A0A450STY5_9GAMM</name>
<dbReference type="AlphaFoldDB" id="A0A450STY5"/>
<dbReference type="EMBL" id="CAADEW010000070">
    <property type="protein sequence ID" value="VFJ57362.1"/>
    <property type="molecule type" value="Genomic_DNA"/>
</dbReference>
<dbReference type="InterPro" id="IPR041633">
    <property type="entry name" value="Polbeta"/>
</dbReference>
<sequence length="104" mass="11474">MARLSPRLAHEISKSIEESFGPVAVILFGSRTDDSRRGGDIDIAIESDLSREEFRTGKARVKANLIRKGFDLQLDLVQLSHASPLLRKEIIGSGIPLCDFPEKA</sequence>
<gene>
    <name evidence="2" type="ORF">BECKFW1821A_GA0114235_107011</name>
</gene>
<protein>
    <submittedName>
        <fullName evidence="2">Nucleotidyltransferase domain-containing protein</fullName>
    </submittedName>
</protein>
<dbReference type="CDD" id="cd05403">
    <property type="entry name" value="NT_KNTase_like"/>
    <property type="match status" value="1"/>
</dbReference>
<organism evidence="2">
    <name type="scientific">Candidatus Kentrum sp. FW</name>
    <dbReference type="NCBI Taxonomy" id="2126338"/>
    <lineage>
        <taxon>Bacteria</taxon>
        <taxon>Pseudomonadati</taxon>
        <taxon>Pseudomonadota</taxon>
        <taxon>Gammaproteobacteria</taxon>
        <taxon>Candidatus Kentrum</taxon>
    </lineage>
</organism>
<accession>A0A450STY5</accession>
<evidence type="ECO:0000259" key="1">
    <source>
        <dbReference type="Pfam" id="PF18765"/>
    </source>
</evidence>
<reference evidence="2" key="1">
    <citation type="submission" date="2019-02" db="EMBL/GenBank/DDBJ databases">
        <authorList>
            <person name="Gruber-Vodicka R. H."/>
            <person name="Seah K. B. B."/>
        </authorList>
    </citation>
    <scope>NUCLEOTIDE SEQUENCE</scope>
    <source>
        <strain evidence="2">BECK_BZ15</strain>
    </source>
</reference>
<dbReference type="SUPFAM" id="SSF81301">
    <property type="entry name" value="Nucleotidyltransferase"/>
    <property type="match status" value="1"/>
</dbReference>
<dbReference type="GO" id="GO:0016740">
    <property type="term" value="F:transferase activity"/>
    <property type="evidence" value="ECO:0007669"/>
    <property type="project" value="UniProtKB-KW"/>
</dbReference>
<feature type="domain" description="Polymerase beta nucleotidyltransferase" evidence="1">
    <location>
        <begin position="11"/>
        <end position="99"/>
    </location>
</feature>
<dbReference type="Gene3D" id="3.30.460.10">
    <property type="entry name" value="Beta Polymerase, domain 2"/>
    <property type="match status" value="1"/>
</dbReference>
<keyword evidence="2" id="KW-0808">Transferase</keyword>